<dbReference type="PROSITE" id="PS50893">
    <property type="entry name" value="ABC_TRANSPORTER_2"/>
    <property type="match status" value="2"/>
</dbReference>
<reference evidence="8" key="1">
    <citation type="journal article" date="2019" name="Int. J. Syst. Evol. Microbiol.">
        <title>The Global Catalogue of Microorganisms (GCM) 10K type strain sequencing project: providing services to taxonomists for standard genome sequencing and annotation.</title>
        <authorList>
            <consortium name="The Broad Institute Genomics Platform"/>
            <consortium name="The Broad Institute Genome Sequencing Center for Infectious Disease"/>
            <person name="Wu L."/>
            <person name="Ma J."/>
        </authorList>
    </citation>
    <scope>NUCLEOTIDE SEQUENCE [LARGE SCALE GENOMIC DNA]</scope>
    <source>
        <strain evidence="8">JCM 11117</strain>
    </source>
</reference>
<accession>A0ABP3YKY3</accession>
<dbReference type="EMBL" id="BAAAHP010000163">
    <property type="protein sequence ID" value="GAA0895636.1"/>
    <property type="molecule type" value="Genomic_DNA"/>
</dbReference>
<dbReference type="GO" id="GO:0005524">
    <property type="term" value="F:ATP binding"/>
    <property type="evidence" value="ECO:0007669"/>
    <property type="project" value="UniProtKB-KW"/>
</dbReference>
<evidence type="ECO:0000256" key="1">
    <source>
        <dbReference type="ARBA" id="ARBA00005417"/>
    </source>
</evidence>
<keyword evidence="3" id="KW-0547">Nucleotide-binding</keyword>
<evidence type="ECO:0000256" key="3">
    <source>
        <dbReference type="ARBA" id="ARBA00022741"/>
    </source>
</evidence>
<evidence type="ECO:0000313" key="8">
    <source>
        <dbReference type="Proteomes" id="UP001499967"/>
    </source>
</evidence>
<dbReference type="PROSITE" id="PS00211">
    <property type="entry name" value="ABC_TRANSPORTER_1"/>
    <property type="match status" value="2"/>
</dbReference>
<proteinExistence type="inferred from homology"/>
<dbReference type="InterPro" id="IPR050319">
    <property type="entry name" value="ABC_transp_ATP-bind"/>
</dbReference>
<dbReference type="Pfam" id="PF00005">
    <property type="entry name" value="ABC_tran"/>
    <property type="match status" value="2"/>
</dbReference>
<protein>
    <submittedName>
        <fullName evidence="7">ABC transporter ATP-binding protein</fullName>
    </submittedName>
</protein>
<evidence type="ECO:0000259" key="6">
    <source>
        <dbReference type="PROSITE" id="PS50893"/>
    </source>
</evidence>
<dbReference type="NCBIfam" id="NF008453">
    <property type="entry name" value="PRK11308.1"/>
    <property type="match status" value="2"/>
</dbReference>
<dbReference type="InterPro" id="IPR013563">
    <property type="entry name" value="Oligopep_ABC_C"/>
</dbReference>
<feature type="domain" description="ABC transporter" evidence="6">
    <location>
        <begin position="366"/>
        <end position="616"/>
    </location>
</feature>
<sequence length="702" mass="75316">MSLAEPLFDEPAAADEPVLAVRDLAVSFPGEAGRVEAVRGLDLDIAPGEVLGIVGESGSGKSVSAMAVMGLLPGQARITGSVRFRGTELLGKPDTELSRIRGRRIAMVFQDPLSALTPVYTVGDQIAEALRIHRRDLSASAARARAVELLDLVGIPGASARSRAFPHEFSGGMRQRAVIAMAIANDPDLIIADEPTTALDVTVQAQVLEVLKTARAVTGAAIMLITHDLGVVAGTADRVMVMYAGRAVETAPVDELFGRPRMPYTLGLLGSLPRLDADERRPLVPITGQPPALTDMPPGCPFAPRCPLAVDLCREVEPGLEVVAAQHRAACHRSGELERRDAADVYGAEPVAGPAGVPREQRVTVLRVDDLIKHYPVTSGTLLRRRVGTVHAVDGVGFDIRAGETLGLVGESGCGKTTTLMEILGLEAPERGTVEVLGRDVRTLGTKDRTALRRDVQVVFQDPVASLDPRMPVTDILAEPLVTHRVPRAEIARRIPELLELVGLAPEHASRYPAEFSGGQRQRIGIARALALEPKLLVLDEPVSALDVSIQAGIINLLDELRVRLGLAYLFVAHDLSVVRHVADRVAVMYLGRIVEIGDVRTVFRAPQHPYTQALLSAIPVPDPAVERARERILLTGDLPSPSEPPSGCRFRTRCPRYAALGPGDRRRCEDDDPGLEPPPGKARDIHDHEVACHFAAPHAVL</sequence>
<dbReference type="InterPro" id="IPR017871">
    <property type="entry name" value="ABC_transporter-like_CS"/>
</dbReference>
<dbReference type="RefSeq" id="WP_343944205.1">
    <property type="nucleotide sequence ID" value="NZ_BAAAHP010000163.1"/>
</dbReference>
<keyword evidence="2" id="KW-0813">Transport</keyword>
<dbReference type="PANTHER" id="PTHR43776:SF7">
    <property type="entry name" value="D,D-DIPEPTIDE TRANSPORT ATP-BINDING PROTEIN DDPF-RELATED"/>
    <property type="match status" value="1"/>
</dbReference>
<dbReference type="Pfam" id="PF08352">
    <property type="entry name" value="oligo_HPY"/>
    <property type="match status" value="2"/>
</dbReference>
<dbReference type="NCBIfam" id="NF007739">
    <property type="entry name" value="PRK10419.1"/>
    <property type="match status" value="2"/>
</dbReference>
<feature type="region of interest" description="Disordered" evidence="5">
    <location>
        <begin position="662"/>
        <end position="684"/>
    </location>
</feature>
<keyword evidence="8" id="KW-1185">Reference proteome</keyword>
<evidence type="ECO:0000313" key="7">
    <source>
        <dbReference type="EMBL" id="GAA0895636.1"/>
    </source>
</evidence>
<dbReference type="Proteomes" id="UP001499967">
    <property type="component" value="Unassembled WGS sequence"/>
</dbReference>
<feature type="domain" description="ABC transporter" evidence="6">
    <location>
        <begin position="19"/>
        <end position="269"/>
    </location>
</feature>
<gene>
    <name evidence="7" type="ORF">GCM10009559_52050</name>
</gene>
<dbReference type="CDD" id="cd03257">
    <property type="entry name" value="ABC_NikE_OppD_transporters"/>
    <property type="match status" value="2"/>
</dbReference>
<dbReference type="PANTHER" id="PTHR43776">
    <property type="entry name" value="TRANSPORT ATP-BINDING PROTEIN"/>
    <property type="match status" value="1"/>
</dbReference>
<dbReference type="InterPro" id="IPR027417">
    <property type="entry name" value="P-loop_NTPase"/>
</dbReference>
<dbReference type="SMART" id="SM00382">
    <property type="entry name" value="AAA"/>
    <property type="match status" value="2"/>
</dbReference>
<dbReference type="SUPFAM" id="SSF52540">
    <property type="entry name" value="P-loop containing nucleoside triphosphate hydrolases"/>
    <property type="match status" value="2"/>
</dbReference>
<name>A0ABP3YKY3_9PSEU</name>
<dbReference type="InterPro" id="IPR003439">
    <property type="entry name" value="ABC_transporter-like_ATP-bd"/>
</dbReference>
<dbReference type="Gene3D" id="3.40.50.300">
    <property type="entry name" value="P-loop containing nucleotide triphosphate hydrolases"/>
    <property type="match status" value="2"/>
</dbReference>
<keyword evidence="4 7" id="KW-0067">ATP-binding</keyword>
<dbReference type="InterPro" id="IPR003593">
    <property type="entry name" value="AAA+_ATPase"/>
</dbReference>
<dbReference type="NCBIfam" id="TIGR01727">
    <property type="entry name" value="oligo_HPY"/>
    <property type="match status" value="2"/>
</dbReference>
<comment type="caution">
    <text evidence="7">The sequence shown here is derived from an EMBL/GenBank/DDBJ whole genome shotgun (WGS) entry which is preliminary data.</text>
</comment>
<evidence type="ECO:0000256" key="4">
    <source>
        <dbReference type="ARBA" id="ARBA00022840"/>
    </source>
</evidence>
<organism evidence="7 8">
    <name type="scientific">Pseudonocardia zijingensis</name>
    <dbReference type="NCBI Taxonomy" id="153376"/>
    <lineage>
        <taxon>Bacteria</taxon>
        <taxon>Bacillati</taxon>
        <taxon>Actinomycetota</taxon>
        <taxon>Actinomycetes</taxon>
        <taxon>Pseudonocardiales</taxon>
        <taxon>Pseudonocardiaceae</taxon>
        <taxon>Pseudonocardia</taxon>
    </lineage>
</organism>
<comment type="similarity">
    <text evidence="1">Belongs to the ABC transporter superfamily.</text>
</comment>
<evidence type="ECO:0000256" key="2">
    <source>
        <dbReference type="ARBA" id="ARBA00022448"/>
    </source>
</evidence>
<evidence type="ECO:0000256" key="5">
    <source>
        <dbReference type="SAM" id="MobiDB-lite"/>
    </source>
</evidence>